<evidence type="ECO:0000313" key="4">
    <source>
        <dbReference type="Proteomes" id="UP001183414"/>
    </source>
</evidence>
<accession>A0ABU2NR45</accession>
<dbReference type="Pfam" id="PF12146">
    <property type="entry name" value="Hydrolase_4"/>
    <property type="match status" value="1"/>
</dbReference>
<proteinExistence type="predicted"/>
<sequence length="344" mass="35559">MTAAVTLRYEPPAPRRTLRATSADGAVLHVEEHGPADGPAVVLAHGWTCSTAFWAPVVRSLTAGGHRVVVYDQRGHGRSAPADPSAYSTGTLADDLCAVLDTVLGPGERAVVGGHSMGAMTLMAAAGRPRLVECAAAVLLCNTGPSRLVAESRVLPLRAGRLRTFLHRRLLGTGAPLGPVTPVSRRLVKYGTMGAASTPEQVEACARLVHACPRTVRAAWSHVLDTLDVEADLARLNVPTAVVSGGADRLTPPVHGRRIADALPQCTGLTELPGRGHMTPVEDADAVAGVLAALVRDHLAPVPSGEPSARVPGPRPAAETAAETAPGTANTPAPPQQQIEEESA</sequence>
<dbReference type="InterPro" id="IPR050471">
    <property type="entry name" value="AB_hydrolase"/>
</dbReference>
<dbReference type="Gene3D" id="3.40.50.1820">
    <property type="entry name" value="alpha/beta hydrolase"/>
    <property type="match status" value="1"/>
</dbReference>
<evidence type="ECO:0000313" key="3">
    <source>
        <dbReference type="EMBL" id="MDT0379454.1"/>
    </source>
</evidence>
<evidence type="ECO:0000259" key="2">
    <source>
        <dbReference type="Pfam" id="PF12146"/>
    </source>
</evidence>
<dbReference type="InterPro" id="IPR029058">
    <property type="entry name" value="AB_hydrolase_fold"/>
</dbReference>
<reference evidence="4" key="1">
    <citation type="submission" date="2023-07" db="EMBL/GenBank/DDBJ databases">
        <title>30 novel species of actinomycetes from the DSMZ collection.</title>
        <authorList>
            <person name="Nouioui I."/>
        </authorList>
    </citation>
    <scope>NUCLEOTIDE SEQUENCE [LARGE SCALE GENOMIC DNA]</scope>
    <source>
        <strain evidence="4">DSM 42041</strain>
    </source>
</reference>
<feature type="compositionally biased region" description="Low complexity" evidence="1">
    <location>
        <begin position="316"/>
        <end position="331"/>
    </location>
</feature>
<dbReference type="GO" id="GO:0016787">
    <property type="term" value="F:hydrolase activity"/>
    <property type="evidence" value="ECO:0007669"/>
    <property type="project" value="UniProtKB-KW"/>
</dbReference>
<protein>
    <submittedName>
        <fullName evidence="3">Alpha/beta hydrolase</fullName>
    </submittedName>
</protein>
<comment type="caution">
    <text evidence="3">The sequence shown here is derived from an EMBL/GenBank/DDBJ whole genome shotgun (WGS) entry which is preliminary data.</text>
</comment>
<feature type="domain" description="Serine aminopeptidase S33" evidence="2">
    <location>
        <begin position="40"/>
        <end position="282"/>
    </location>
</feature>
<evidence type="ECO:0000256" key="1">
    <source>
        <dbReference type="SAM" id="MobiDB-lite"/>
    </source>
</evidence>
<dbReference type="InterPro" id="IPR022742">
    <property type="entry name" value="Hydrolase_4"/>
</dbReference>
<dbReference type="EMBL" id="JAVREQ010000008">
    <property type="protein sequence ID" value="MDT0379454.1"/>
    <property type="molecule type" value="Genomic_DNA"/>
</dbReference>
<dbReference type="RefSeq" id="WP_311673246.1">
    <property type="nucleotide sequence ID" value="NZ_JAVREQ010000008.1"/>
</dbReference>
<dbReference type="PANTHER" id="PTHR43433:SF1">
    <property type="entry name" value="BLL5160 PROTEIN"/>
    <property type="match status" value="1"/>
</dbReference>
<feature type="region of interest" description="Disordered" evidence="1">
    <location>
        <begin position="300"/>
        <end position="344"/>
    </location>
</feature>
<dbReference type="Proteomes" id="UP001183414">
    <property type="component" value="Unassembled WGS sequence"/>
</dbReference>
<dbReference type="SUPFAM" id="SSF53474">
    <property type="entry name" value="alpha/beta-Hydrolases"/>
    <property type="match status" value="1"/>
</dbReference>
<organism evidence="3 4">
    <name type="scientific">Streptomyces hazeniae</name>
    <dbReference type="NCBI Taxonomy" id="3075538"/>
    <lineage>
        <taxon>Bacteria</taxon>
        <taxon>Bacillati</taxon>
        <taxon>Actinomycetota</taxon>
        <taxon>Actinomycetes</taxon>
        <taxon>Kitasatosporales</taxon>
        <taxon>Streptomycetaceae</taxon>
        <taxon>Streptomyces</taxon>
    </lineage>
</organism>
<dbReference type="PANTHER" id="PTHR43433">
    <property type="entry name" value="HYDROLASE, ALPHA/BETA FOLD FAMILY PROTEIN"/>
    <property type="match status" value="1"/>
</dbReference>
<keyword evidence="4" id="KW-1185">Reference proteome</keyword>
<name>A0ABU2NR45_9ACTN</name>
<gene>
    <name evidence="3" type="ORF">RM572_11830</name>
</gene>
<keyword evidence="3" id="KW-0378">Hydrolase</keyword>